<dbReference type="AlphaFoldDB" id="A0A1C6RKZ5"/>
<feature type="compositionally biased region" description="Basic and acidic residues" evidence="1">
    <location>
        <begin position="23"/>
        <end position="43"/>
    </location>
</feature>
<evidence type="ECO:0000313" key="2">
    <source>
        <dbReference type="EMBL" id="SCL17847.1"/>
    </source>
</evidence>
<gene>
    <name evidence="2" type="ORF">GA0070616_1372</name>
</gene>
<protein>
    <submittedName>
        <fullName evidence="2">Uncharacterized protein</fullName>
    </submittedName>
</protein>
<accession>A0A1C6RKZ5</accession>
<evidence type="ECO:0000313" key="3">
    <source>
        <dbReference type="Proteomes" id="UP000199699"/>
    </source>
</evidence>
<reference evidence="2 3" key="1">
    <citation type="submission" date="2016-06" db="EMBL/GenBank/DDBJ databases">
        <authorList>
            <person name="Kjaerup R.B."/>
            <person name="Dalgaard T.S."/>
            <person name="Juul-Madsen H.R."/>
        </authorList>
    </citation>
    <scope>NUCLEOTIDE SEQUENCE [LARGE SCALE GENOMIC DNA]</scope>
    <source>
        <strain evidence="2 3">DSM 43818</strain>
    </source>
</reference>
<dbReference type="STRING" id="145857.GA0070616_1372"/>
<organism evidence="2 3">
    <name type="scientific">Micromonospora nigra</name>
    <dbReference type="NCBI Taxonomy" id="145857"/>
    <lineage>
        <taxon>Bacteria</taxon>
        <taxon>Bacillati</taxon>
        <taxon>Actinomycetota</taxon>
        <taxon>Actinomycetes</taxon>
        <taxon>Micromonosporales</taxon>
        <taxon>Micromonosporaceae</taxon>
        <taxon>Micromonospora</taxon>
    </lineage>
</organism>
<sequence>MAEARDRTAPTPARDSGTAPPDAGRETPDRAVCRVAEAREPDRGTSAAGPRDG</sequence>
<evidence type="ECO:0000256" key="1">
    <source>
        <dbReference type="SAM" id="MobiDB-lite"/>
    </source>
</evidence>
<dbReference type="Proteomes" id="UP000199699">
    <property type="component" value="Unassembled WGS sequence"/>
</dbReference>
<proteinExistence type="predicted"/>
<feature type="region of interest" description="Disordered" evidence="1">
    <location>
        <begin position="1"/>
        <end position="53"/>
    </location>
</feature>
<dbReference type="EMBL" id="FMHT01000003">
    <property type="protein sequence ID" value="SCL17847.1"/>
    <property type="molecule type" value="Genomic_DNA"/>
</dbReference>
<keyword evidence="3" id="KW-1185">Reference proteome</keyword>
<name>A0A1C6RKZ5_9ACTN</name>